<dbReference type="PANTHER" id="PTHR12697">
    <property type="entry name" value="PBS LYASE HEAT-LIKE PROTEIN"/>
    <property type="match status" value="1"/>
</dbReference>
<dbReference type="InterPro" id="IPR016024">
    <property type="entry name" value="ARM-type_fold"/>
</dbReference>
<sequence>MITPSHTPPTGTTTPPPGVPASAEEALAWAGGGGEAVSEWREWPAEVLVPSVRVACLGAEIRHDPGALRGEERDEALYQAVRGTPIGSVPRARVRDLVGELTGAADAVLQGEALRLAREGLHAGVLAPRFVRAVLTGLLGSGTPAVVNGALDELAEPWAALEPLPVGALSGLLARATAPVTADAVLATAACHGHGELLRRAAEDRELAPRVRRRALELLGETAERTDVPAVLALAAEDPLLLGGPAVACLRAMHRRGHFVTDPDVPAVLALALADHTIPARTVATILYTSRHELLRALLDAAPAAPDWPRRLDLLTALAAQGVDELPIASEIARVLPLAETPTPFLHALRTLRAPETEPAVLAALPRCPAAALDALEAVGGDRTVRSLARGLGIDGLDGDEPSAAAGDPLDPDVVGIPWSERGGPQGGPSWGRCPTSGADTGERPGVAPGAGDSQDGRAASGRLRSAAAGEAGTARSAPDAGRGAGGDPARGRTTDGAGEAEPAGIAPGERHRAESRPAPGRALVAEAGGAGPGGIVPALRAVRRQALEVLWLLTTDPELRHRILVRLDPVGLPARVAADLGGPDEGELAVLASHLDPDRPADALCRLAAHGGAATLPVLADLLLRLTGDLAAYGEPEGSGATTGAVPPEAADALDDLGRRLPARHSEPAVPPEVVDALAGLGRRLHARGRIRPACLLDATDEQSAGHALVADLALDLLDRPGLSAGEQAVLLKLVRDLPHAPHARVRSRVHRLLRHPDRHVRKHVVALLARDTAGDGVEALSAGLLTLTGPTRDPQTVRQTLAALGRAEARWASDAIAGCLGHPNMNVRKTAAEALATAGTPRAVPPLLHRLGRDDNPGLRALVVRALRSLLGEAYAATVTAAAEGEGDARIRDRLRVALDTTPTPRDADVEQLAEHGWDQEIALRVAERLVERGPAIVNDREPHLRPYLVDWLALAGTSADARRTVLSLLPDICPGPWERHELAGFARAVPVFLDALGEEDGEGRDRLIGLLEAAAPLLRPAVAADVVTAVRALPPRPAGRRSTLPLLRRCGAVVVRTDLDRELACAGLAENPDAARTRLLREEFGLGESQPYEEAGWHAELTTAARSMESLAAFRSRTARLAQAVPRSRAQLAALVDAQADVSPAVRGALVDWMTELQPLGEPAWTLGEQARTAASASRAAQDGDLDQPRSAAQRERLYEMLASATPDRRDTAARTLLTWPEPAPRAAVLDAYLRGRVEVPSRDLHRALTEAAPGLMREAPPADGPRAERLARIAVSLGARDAEELLPLLLRLWEHGPADTRPDFAQALRNVPSDSLAARLEGRIAAGTLGLLPLLAGRPLLRTPTLALLDEQYPDARLVLVDGPLRGPGAPDEDADALRALRERTRSAPPQPPSREELYRLARSGDPERIRRALTRLSEDADGAPHPELADLLRGLLTHPSTGVRLHAHRTSRALLDRDTHLRLTEVLLDDPQPDVVRSAVRVLAQARWQPATPALTSLLDHAHPTVRRAAEDGLVLVGPAAVPALRRAVSRARPDRRARYADVLARVTTAAEDT</sequence>
<dbReference type="EMBL" id="CP137573">
    <property type="protein sequence ID" value="WOX25886.1"/>
    <property type="molecule type" value="Genomic_DNA"/>
</dbReference>
<protein>
    <submittedName>
        <fullName evidence="2">HEAT repeat domain-containing protein</fullName>
    </submittedName>
</protein>
<evidence type="ECO:0000256" key="1">
    <source>
        <dbReference type="SAM" id="MobiDB-lite"/>
    </source>
</evidence>
<dbReference type="Gene3D" id="1.25.10.10">
    <property type="entry name" value="Leucine-rich Repeat Variant"/>
    <property type="match status" value="2"/>
</dbReference>
<feature type="compositionally biased region" description="Low complexity" evidence="1">
    <location>
        <begin position="1"/>
        <end position="13"/>
    </location>
</feature>
<feature type="compositionally biased region" description="Low complexity" evidence="1">
    <location>
        <begin position="1174"/>
        <end position="1184"/>
    </location>
</feature>
<proteinExistence type="predicted"/>
<organism evidence="2 3">
    <name type="scientific">Streptomyces solicathayae</name>
    <dbReference type="NCBI Taxonomy" id="3081768"/>
    <lineage>
        <taxon>Bacteria</taxon>
        <taxon>Bacillati</taxon>
        <taxon>Actinomycetota</taxon>
        <taxon>Actinomycetes</taxon>
        <taxon>Kitasatosporales</taxon>
        <taxon>Streptomycetaceae</taxon>
        <taxon>Streptomyces</taxon>
    </lineage>
</organism>
<gene>
    <name evidence="2" type="ORF">R2D22_32700</name>
</gene>
<dbReference type="Pfam" id="PF13646">
    <property type="entry name" value="HEAT_2"/>
    <property type="match status" value="2"/>
</dbReference>
<dbReference type="PANTHER" id="PTHR12697:SF5">
    <property type="entry name" value="DEOXYHYPUSINE HYDROXYLASE"/>
    <property type="match status" value="1"/>
</dbReference>
<reference evidence="2 3" key="1">
    <citation type="submission" date="2023-10" db="EMBL/GenBank/DDBJ databases">
        <title>The genome sequence of Streptomyces sp. HUAS YS2.</title>
        <authorList>
            <person name="Mo P."/>
        </authorList>
    </citation>
    <scope>NUCLEOTIDE SEQUENCE [LARGE SCALE GENOMIC DNA]</scope>
    <source>
        <strain evidence="2 3">HUAS YS2</strain>
    </source>
</reference>
<feature type="region of interest" description="Disordered" evidence="1">
    <location>
        <begin position="1172"/>
        <end position="1194"/>
    </location>
</feature>
<dbReference type="Proteomes" id="UP001301731">
    <property type="component" value="Chromosome"/>
</dbReference>
<feature type="compositionally biased region" description="Low complexity" evidence="1">
    <location>
        <begin position="457"/>
        <end position="482"/>
    </location>
</feature>
<feature type="region of interest" description="Disordered" evidence="1">
    <location>
        <begin position="1"/>
        <end position="20"/>
    </location>
</feature>
<keyword evidence="3" id="KW-1185">Reference proteome</keyword>
<name>A0ABZ0M274_9ACTN</name>
<feature type="region of interest" description="Disordered" evidence="1">
    <location>
        <begin position="395"/>
        <end position="518"/>
    </location>
</feature>
<dbReference type="InterPro" id="IPR004155">
    <property type="entry name" value="PBS_lyase_HEAT"/>
</dbReference>
<accession>A0ABZ0M274</accession>
<feature type="compositionally biased region" description="Low complexity" evidence="1">
    <location>
        <begin position="497"/>
        <end position="508"/>
    </location>
</feature>
<dbReference type="SMART" id="SM00567">
    <property type="entry name" value="EZ_HEAT"/>
    <property type="match status" value="5"/>
</dbReference>
<evidence type="ECO:0000313" key="2">
    <source>
        <dbReference type="EMBL" id="WOX25886.1"/>
    </source>
</evidence>
<dbReference type="InterPro" id="IPR011989">
    <property type="entry name" value="ARM-like"/>
</dbReference>
<evidence type="ECO:0000313" key="3">
    <source>
        <dbReference type="Proteomes" id="UP001301731"/>
    </source>
</evidence>
<dbReference type="SUPFAM" id="SSF48371">
    <property type="entry name" value="ARM repeat"/>
    <property type="match status" value="1"/>
</dbReference>
<dbReference type="RefSeq" id="WP_318108684.1">
    <property type="nucleotide sequence ID" value="NZ_CP137573.1"/>
</dbReference>